<feature type="domain" description="CENP-V/GFA" evidence="5">
    <location>
        <begin position="8"/>
        <end position="129"/>
    </location>
</feature>
<organism evidence="6 7">
    <name type="scientific">Boseongicola aestuarii</name>
    <dbReference type="NCBI Taxonomy" id="1470561"/>
    <lineage>
        <taxon>Bacteria</taxon>
        <taxon>Pseudomonadati</taxon>
        <taxon>Pseudomonadota</taxon>
        <taxon>Alphaproteobacteria</taxon>
        <taxon>Rhodobacterales</taxon>
        <taxon>Paracoccaceae</taxon>
        <taxon>Boseongicola</taxon>
    </lineage>
</organism>
<dbReference type="Gene3D" id="3.90.1590.10">
    <property type="entry name" value="glutathione-dependent formaldehyde- activating enzyme (gfa)"/>
    <property type="match status" value="1"/>
</dbReference>
<dbReference type="RefSeq" id="WP_093975881.1">
    <property type="nucleotide sequence ID" value="NZ_FXXQ01000024.1"/>
</dbReference>
<keyword evidence="4" id="KW-0456">Lyase</keyword>
<evidence type="ECO:0000313" key="7">
    <source>
        <dbReference type="Proteomes" id="UP000201838"/>
    </source>
</evidence>
<dbReference type="AlphaFoldDB" id="A0A238J4V9"/>
<keyword evidence="7" id="KW-1185">Reference proteome</keyword>
<dbReference type="PANTHER" id="PTHR33337:SF33">
    <property type="entry name" value="CENP-V_GFA DOMAIN-CONTAINING PROTEIN"/>
    <property type="match status" value="1"/>
</dbReference>
<evidence type="ECO:0000256" key="2">
    <source>
        <dbReference type="ARBA" id="ARBA00022723"/>
    </source>
</evidence>
<dbReference type="InterPro" id="IPR011057">
    <property type="entry name" value="Mss4-like_sf"/>
</dbReference>
<dbReference type="EMBL" id="FXXQ01000024">
    <property type="protein sequence ID" value="SMX25696.1"/>
    <property type="molecule type" value="Genomic_DNA"/>
</dbReference>
<dbReference type="GO" id="GO:0046872">
    <property type="term" value="F:metal ion binding"/>
    <property type="evidence" value="ECO:0007669"/>
    <property type="project" value="UniProtKB-KW"/>
</dbReference>
<dbReference type="InterPro" id="IPR006913">
    <property type="entry name" value="CENP-V/GFA"/>
</dbReference>
<keyword evidence="2" id="KW-0479">Metal-binding</keyword>
<dbReference type="Proteomes" id="UP000201838">
    <property type="component" value="Unassembled WGS sequence"/>
</dbReference>
<dbReference type="GO" id="GO:0016846">
    <property type="term" value="F:carbon-sulfur lyase activity"/>
    <property type="evidence" value="ECO:0007669"/>
    <property type="project" value="InterPro"/>
</dbReference>
<dbReference type="PANTHER" id="PTHR33337">
    <property type="entry name" value="GFA DOMAIN-CONTAINING PROTEIN"/>
    <property type="match status" value="1"/>
</dbReference>
<evidence type="ECO:0000256" key="4">
    <source>
        <dbReference type="ARBA" id="ARBA00023239"/>
    </source>
</evidence>
<comment type="similarity">
    <text evidence="1">Belongs to the Gfa family.</text>
</comment>
<proteinExistence type="inferred from homology"/>
<sequence length="168" mass="18870">MSTNSYVTEGSCTCGHVRFQVVEDPLIVHGCHCRGCQKNSGSAFAINALYEADRVRLIEGTVEETSVPTPSGTGQDITRCKKCKVAIWSNYNMGGLRKHIRFVRVGTLDDPDQFPPDVHIYTGSKQPWVTLPENDPRVERFYEFRTTWSPASLNRLSQIEEYAGIKIS</sequence>
<accession>A0A238J4V9</accession>
<dbReference type="PROSITE" id="PS51891">
    <property type="entry name" value="CENP_V_GFA"/>
    <property type="match status" value="1"/>
</dbReference>
<evidence type="ECO:0000256" key="3">
    <source>
        <dbReference type="ARBA" id="ARBA00022833"/>
    </source>
</evidence>
<evidence type="ECO:0000259" key="5">
    <source>
        <dbReference type="PROSITE" id="PS51891"/>
    </source>
</evidence>
<dbReference type="OrthoDB" id="9807246at2"/>
<gene>
    <name evidence="6" type="ORF">BOA8489_03840</name>
</gene>
<keyword evidence="3" id="KW-0862">Zinc</keyword>
<name>A0A238J4V9_9RHOB</name>
<reference evidence="6 7" key="1">
    <citation type="submission" date="2017-05" db="EMBL/GenBank/DDBJ databases">
        <authorList>
            <person name="Song R."/>
            <person name="Chenine A.L."/>
            <person name="Ruprecht R.M."/>
        </authorList>
    </citation>
    <scope>NUCLEOTIDE SEQUENCE [LARGE SCALE GENOMIC DNA]</scope>
    <source>
        <strain evidence="6 7">CECT 8489</strain>
    </source>
</reference>
<dbReference type="Pfam" id="PF04828">
    <property type="entry name" value="GFA"/>
    <property type="match status" value="1"/>
</dbReference>
<protein>
    <submittedName>
        <fullName evidence="6">Glutathione-dependent formaldehyde-activating enzyme</fullName>
    </submittedName>
</protein>
<dbReference type="SUPFAM" id="SSF51316">
    <property type="entry name" value="Mss4-like"/>
    <property type="match status" value="1"/>
</dbReference>
<evidence type="ECO:0000256" key="1">
    <source>
        <dbReference type="ARBA" id="ARBA00005495"/>
    </source>
</evidence>
<evidence type="ECO:0000313" key="6">
    <source>
        <dbReference type="EMBL" id="SMX25696.1"/>
    </source>
</evidence>